<feature type="active site" evidence="13">
    <location>
        <position position="226"/>
    </location>
</feature>
<keyword evidence="9 13" id="KW-0472">Membrane</keyword>
<evidence type="ECO:0000256" key="7">
    <source>
        <dbReference type="ARBA" id="ARBA00022989"/>
    </source>
</evidence>
<evidence type="ECO:0000256" key="11">
    <source>
        <dbReference type="ARBA" id="ARBA00023264"/>
    </source>
</evidence>
<evidence type="ECO:0000256" key="9">
    <source>
        <dbReference type="ARBA" id="ARBA00023136"/>
    </source>
</evidence>
<comment type="subcellular location">
    <subcellularLocation>
        <location evidence="1 13">Cell membrane</location>
        <topology evidence="1 13">Multi-pass membrane protein</topology>
    </subcellularLocation>
</comment>
<keyword evidence="7 13" id="KW-1133">Transmembrane helix</keyword>
<evidence type="ECO:0000256" key="5">
    <source>
        <dbReference type="ARBA" id="ARBA00022692"/>
    </source>
</evidence>
<evidence type="ECO:0000256" key="6">
    <source>
        <dbReference type="ARBA" id="ARBA00022737"/>
    </source>
</evidence>
<dbReference type="FunFam" id="3.30.870.10:FF:000014">
    <property type="entry name" value="Cardiolipin synthase"/>
    <property type="match status" value="1"/>
</dbReference>
<dbReference type="GeneID" id="64220319"/>
<dbReference type="AlphaFoldDB" id="A0A1U9YLT6"/>
<keyword evidence="8 13" id="KW-0443">Lipid metabolism</keyword>
<evidence type="ECO:0000256" key="12">
    <source>
        <dbReference type="ARBA" id="ARBA00057569"/>
    </source>
</evidence>
<dbReference type="CDD" id="cd09112">
    <property type="entry name" value="PLDc_CLS_2"/>
    <property type="match status" value="1"/>
</dbReference>
<keyword evidence="5 13" id="KW-0812">Transmembrane</keyword>
<dbReference type="InterPro" id="IPR027379">
    <property type="entry name" value="CLS_N"/>
</dbReference>
<feature type="transmembrane region" description="Helical" evidence="13">
    <location>
        <begin position="6"/>
        <end position="28"/>
    </location>
</feature>
<evidence type="ECO:0000256" key="1">
    <source>
        <dbReference type="ARBA" id="ARBA00004651"/>
    </source>
</evidence>
<dbReference type="Gene3D" id="3.30.870.10">
    <property type="entry name" value="Endonuclease Chain A"/>
    <property type="match status" value="2"/>
</dbReference>
<keyword evidence="6" id="KW-0677">Repeat</keyword>
<evidence type="ECO:0000256" key="8">
    <source>
        <dbReference type="ARBA" id="ARBA00023098"/>
    </source>
</evidence>
<dbReference type="GO" id="GO:0032049">
    <property type="term" value="P:cardiolipin biosynthetic process"/>
    <property type="evidence" value="ECO:0007669"/>
    <property type="project" value="UniProtKB-UniRule"/>
</dbReference>
<dbReference type="PANTHER" id="PTHR21248:SF22">
    <property type="entry name" value="PHOSPHOLIPASE D"/>
    <property type="match status" value="1"/>
</dbReference>
<comment type="catalytic activity">
    <reaction evidence="13">
        <text>2 a 1,2-diacyl-sn-glycero-3-phospho-(1'-sn-glycerol) = a cardiolipin + glycerol</text>
        <dbReference type="Rhea" id="RHEA:31451"/>
        <dbReference type="ChEBI" id="CHEBI:17754"/>
        <dbReference type="ChEBI" id="CHEBI:62237"/>
        <dbReference type="ChEBI" id="CHEBI:64716"/>
    </reaction>
</comment>
<evidence type="ECO:0000256" key="10">
    <source>
        <dbReference type="ARBA" id="ARBA00023209"/>
    </source>
</evidence>
<feature type="active site" evidence="13">
    <location>
        <position position="233"/>
    </location>
</feature>
<organism evidence="15 16">
    <name type="scientific">Paenibacillus larvae subsp. pulvifaciens</name>
    <dbReference type="NCBI Taxonomy" id="1477"/>
    <lineage>
        <taxon>Bacteria</taxon>
        <taxon>Bacillati</taxon>
        <taxon>Bacillota</taxon>
        <taxon>Bacilli</taxon>
        <taxon>Bacillales</taxon>
        <taxon>Paenibacillaceae</taxon>
        <taxon>Paenibacillus</taxon>
    </lineage>
</organism>
<keyword evidence="10 13" id="KW-0594">Phospholipid biosynthesis</keyword>
<feature type="transmembrane region" description="Helical" evidence="13">
    <location>
        <begin position="37"/>
        <end position="57"/>
    </location>
</feature>
<dbReference type="Pfam" id="PF13396">
    <property type="entry name" value="PLDc_N"/>
    <property type="match status" value="1"/>
</dbReference>
<evidence type="ECO:0000256" key="4">
    <source>
        <dbReference type="ARBA" id="ARBA00022679"/>
    </source>
</evidence>
<keyword evidence="3 13" id="KW-0444">Lipid biosynthesis</keyword>
<protein>
    <recommendedName>
        <fullName evidence="13 14">Cardiolipin synthase</fullName>
        <shortName evidence="13">CL synthase</shortName>
        <ecNumber evidence="13 14">2.7.8.-</ecNumber>
    </recommendedName>
</protein>
<evidence type="ECO:0000256" key="14">
    <source>
        <dbReference type="NCBIfam" id="TIGR04265"/>
    </source>
</evidence>
<keyword evidence="4 13" id="KW-0808">Transferase</keyword>
<dbReference type="InterPro" id="IPR001736">
    <property type="entry name" value="PLipase_D/transphosphatidylase"/>
</dbReference>
<proteinExistence type="inferred from homology"/>
<feature type="active site" evidence="13">
    <location>
        <position position="410"/>
    </location>
</feature>
<sequence length="485" mass="56189">MYIINFFVSSLPFVTLLNILLAITIIFLERRNAATTWAWLLILFFIPVLGFILYIFFGQNLSRRRIFNLNTELTAQLRKEIKGQKELLDRNSFQFNHPTLQEYRSTIYLNLINGYGVLTQDNGVEIYTDGAAKFKALFEKIREAKDHIHMQYFIFKNDVLGKKVVQALAEKAREGVEVRLLYDAMGSSRVPGRFFKPLREAGGKVAAFFPSLFFPFINYRINYRNHRKIVVIDGEYGFVGGYNVGKEYIGLKKKFGFWRDTHLLIHGSAVESLQSRFFLDWNNASSDKLEFDLRYFPEKTYTGNIPIQIVSSGPDSEWEQIKNGIIKMIYSAEKSVYIQTPYFVPDESLMHALRIAALSGIDVRIMIPNQPDHIFVYWASFSFIGELLDIGVKCFIYENGFIHAKMLVVDGKVASVGTTNFDIRSFKLNFEVNAFIYDTNVAGQLYSIYERDLLKSREMTYEMYRNRSLIIKFKESISRLLAPIL</sequence>
<dbReference type="GO" id="GO:0005886">
    <property type="term" value="C:plasma membrane"/>
    <property type="evidence" value="ECO:0007669"/>
    <property type="project" value="UniProtKB-SubCell"/>
</dbReference>
<dbReference type="SUPFAM" id="SSF56024">
    <property type="entry name" value="Phospholipase D/nuclease"/>
    <property type="match status" value="2"/>
</dbReference>
<dbReference type="Pfam" id="PF13091">
    <property type="entry name" value="PLDc_2"/>
    <property type="match status" value="2"/>
</dbReference>
<comment type="similarity">
    <text evidence="13">Belongs to the phospholipase D family. Cardiolipin synthase subfamily.</text>
</comment>
<evidence type="ECO:0000256" key="13">
    <source>
        <dbReference type="HAMAP-Rule" id="MF_01916"/>
    </source>
</evidence>
<dbReference type="NCBIfam" id="TIGR04265">
    <property type="entry name" value="bac_cardiolipin"/>
    <property type="match status" value="1"/>
</dbReference>
<dbReference type="PROSITE" id="PS50035">
    <property type="entry name" value="PLD"/>
    <property type="match status" value="2"/>
</dbReference>
<evidence type="ECO:0000256" key="3">
    <source>
        <dbReference type="ARBA" id="ARBA00022516"/>
    </source>
</evidence>
<evidence type="ECO:0000256" key="2">
    <source>
        <dbReference type="ARBA" id="ARBA00022475"/>
    </source>
</evidence>
<keyword evidence="11 13" id="KW-1208">Phospholipid metabolism</keyword>
<evidence type="ECO:0000313" key="15">
    <source>
        <dbReference type="EMBL" id="ARF67714.1"/>
    </source>
</evidence>
<feature type="active site" evidence="13">
    <location>
        <position position="405"/>
    </location>
</feature>
<gene>
    <name evidence="15" type="ORF">B7C51_07550</name>
</gene>
<dbReference type="GO" id="GO:0008808">
    <property type="term" value="F:cardiolipin synthase activity"/>
    <property type="evidence" value="ECO:0007669"/>
    <property type="project" value="UniProtKB-UniRule"/>
</dbReference>
<dbReference type="InterPro" id="IPR022924">
    <property type="entry name" value="Cardiolipin_synthase"/>
</dbReference>
<dbReference type="EC" id="2.7.8.-" evidence="13 14"/>
<dbReference type="HAMAP" id="MF_01916">
    <property type="entry name" value="Cardiolipin_synth_Cls"/>
    <property type="match status" value="1"/>
</dbReference>
<dbReference type="RefSeq" id="WP_024094946.1">
    <property type="nucleotide sequence ID" value="NZ_CP020327.1"/>
</dbReference>
<keyword evidence="2 13" id="KW-1003">Cell membrane</keyword>
<name>A0A1U9YLT6_9BACL</name>
<accession>A0A1U9YLT6</accession>
<feature type="active site" evidence="13">
    <location>
        <position position="228"/>
    </location>
</feature>
<evidence type="ECO:0000313" key="16">
    <source>
        <dbReference type="Proteomes" id="UP000192727"/>
    </source>
</evidence>
<dbReference type="FunFam" id="3.30.870.10:FF:000021">
    <property type="entry name" value="Cardiolipin synthase"/>
    <property type="match status" value="1"/>
</dbReference>
<dbReference type="CDD" id="cd09110">
    <property type="entry name" value="PLDc_CLS_1"/>
    <property type="match status" value="1"/>
</dbReference>
<feature type="active site" evidence="13">
    <location>
        <position position="403"/>
    </location>
</feature>
<dbReference type="PANTHER" id="PTHR21248">
    <property type="entry name" value="CARDIOLIPIN SYNTHASE"/>
    <property type="match status" value="1"/>
</dbReference>
<dbReference type="InterPro" id="IPR030874">
    <property type="entry name" value="Cardiolipin_synth_Firmi"/>
</dbReference>
<dbReference type="InterPro" id="IPR025202">
    <property type="entry name" value="PLD-like_dom"/>
</dbReference>
<dbReference type="EMBL" id="CP020557">
    <property type="protein sequence ID" value="ARF67714.1"/>
    <property type="molecule type" value="Genomic_DNA"/>
</dbReference>
<reference evidence="15 16" key="1">
    <citation type="submission" date="2017-03" db="EMBL/GenBank/DDBJ databases">
        <title>Paenibacillus larvae genome sequencing.</title>
        <authorList>
            <person name="Dingman D.W."/>
        </authorList>
    </citation>
    <scope>NUCLEOTIDE SEQUENCE [LARGE SCALE GENOMIC DNA]</scope>
    <source>
        <strain evidence="15 16">SAG 10367</strain>
    </source>
</reference>
<dbReference type="Proteomes" id="UP000192727">
    <property type="component" value="Chromosome"/>
</dbReference>
<comment type="function">
    <text evidence="12 13">Catalyzes the reversible phosphatidyl group transfer from one phosphatidylglycerol molecule to another to form cardiolipin (CL) (diphosphatidylglycerol) and glycerol.</text>
</comment>
<dbReference type="SMART" id="SM00155">
    <property type="entry name" value="PLDc"/>
    <property type="match status" value="2"/>
</dbReference>